<dbReference type="Gene3D" id="1.25.10.10">
    <property type="entry name" value="Leucine-rich Repeat Variant"/>
    <property type="match status" value="1"/>
</dbReference>
<dbReference type="EMBL" id="JAVDUG010000003">
    <property type="protein sequence ID" value="MDR6778415.1"/>
    <property type="molecule type" value="Genomic_DNA"/>
</dbReference>
<dbReference type="SUPFAM" id="SSF48371">
    <property type="entry name" value="ARM repeat"/>
    <property type="match status" value="1"/>
</dbReference>
<reference evidence="1 2" key="1">
    <citation type="submission" date="2023-07" db="EMBL/GenBank/DDBJ databases">
        <title>Sorghum-associated microbial communities from plants grown in Nebraska, USA.</title>
        <authorList>
            <person name="Schachtman D."/>
        </authorList>
    </citation>
    <scope>NUCLEOTIDE SEQUENCE [LARGE SCALE GENOMIC DNA]</scope>
    <source>
        <strain evidence="1 2">BE143</strain>
    </source>
</reference>
<dbReference type="Proteomes" id="UP001266807">
    <property type="component" value="Unassembled WGS sequence"/>
</dbReference>
<protein>
    <recommendedName>
        <fullName evidence="3">HEAT repeat domain-containing protein</fullName>
    </recommendedName>
</protein>
<evidence type="ECO:0000313" key="1">
    <source>
        <dbReference type="EMBL" id="MDR6778415.1"/>
    </source>
</evidence>
<comment type="caution">
    <text evidence="1">The sequence shown here is derived from an EMBL/GenBank/DDBJ whole genome shotgun (WGS) entry which is preliminary data.</text>
</comment>
<keyword evidence="2" id="KW-1185">Reference proteome</keyword>
<organism evidence="1 2">
    <name type="scientific">Paenibacillus peoriae</name>
    <dbReference type="NCBI Taxonomy" id="59893"/>
    <lineage>
        <taxon>Bacteria</taxon>
        <taxon>Bacillati</taxon>
        <taxon>Bacillota</taxon>
        <taxon>Bacilli</taxon>
        <taxon>Bacillales</taxon>
        <taxon>Paenibacillaceae</taxon>
        <taxon>Paenibacillus</taxon>
    </lineage>
</organism>
<evidence type="ECO:0000313" key="2">
    <source>
        <dbReference type="Proteomes" id="UP001266807"/>
    </source>
</evidence>
<sequence>MGFYDNRENALFRTLQEQVITFKQWGASIAEKHGEWETNYLYWDKLYNAVEEVLEHTSLAEWQTEVYELILYTLARDNEVENVLQLLIVQPKIFLSLAYSAITYSDYEARWQIAYGLGEVKGMRDEVNSLLSKLSNDEHEYVRRRALIALQKKWKDELNDQEINSAIPPV</sequence>
<accession>A0ABU1QHU1</accession>
<dbReference type="InterPro" id="IPR016024">
    <property type="entry name" value="ARM-type_fold"/>
</dbReference>
<dbReference type="RefSeq" id="WP_028540941.1">
    <property type="nucleotide sequence ID" value="NZ_JAVDUG010000003.1"/>
</dbReference>
<name>A0ABU1QHU1_9BACL</name>
<proteinExistence type="predicted"/>
<dbReference type="InterPro" id="IPR011989">
    <property type="entry name" value="ARM-like"/>
</dbReference>
<evidence type="ECO:0008006" key="3">
    <source>
        <dbReference type="Google" id="ProtNLM"/>
    </source>
</evidence>
<gene>
    <name evidence="1" type="ORF">J2W98_002692</name>
</gene>